<dbReference type="PROSITE" id="PS50158">
    <property type="entry name" value="ZF_CCHC"/>
    <property type="match status" value="1"/>
</dbReference>
<dbReference type="InterPro" id="IPR036875">
    <property type="entry name" value="Znf_CCHC_sf"/>
</dbReference>
<dbReference type="SUPFAM" id="SSF50630">
    <property type="entry name" value="Acid proteases"/>
    <property type="match status" value="1"/>
</dbReference>
<dbReference type="AlphaFoldDB" id="A0A0B2VLE4"/>
<dbReference type="GO" id="GO:0008270">
    <property type="term" value="F:zinc ion binding"/>
    <property type="evidence" value="ECO:0007669"/>
    <property type="project" value="UniProtKB-KW"/>
</dbReference>
<feature type="region of interest" description="Disordered" evidence="2">
    <location>
        <begin position="46"/>
        <end position="65"/>
    </location>
</feature>
<dbReference type="Proteomes" id="UP000031036">
    <property type="component" value="Unassembled WGS sequence"/>
</dbReference>
<sequence length="152" mass="17267">MLQKLDADGTNVKFDDIINDCVHFIAVKADSQLITGNNVQLNTIRHSQQRRLQRPKKRQQKSPAPPSLCFRCGELHWNKDCPHISHKCRKCARTGHLESKCRKPKRHDVHSVQIGTVHELSHLIRKTFSVNGVPVEFCLDTGAEANIVNETT</sequence>
<evidence type="ECO:0000256" key="2">
    <source>
        <dbReference type="SAM" id="MobiDB-lite"/>
    </source>
</evidence>
<reference evidence="4 5" key="1">
    <citation type="submission" date="2014-11" db="EMBL/GenBank/DDBJ databases">
        <title>Genetic blueprint of the zoonotic pathogen Toxocara canis.</title>
        <authorList>
            <person name="Zhu X.-Q."/>
            <person name="Korhonen P.K."/>
            <person name="Cai H."/>
            <person name="Young N.D."/>
            <person name="Nejsum P."/>
            <person name="von Samson-Himmelstjerna G."/>
            <person name="Boag P.R."/>
            <person name="Tan P."/>
            <person name="Li Q."/>
            <person name="Min J."/>
            <person name="Yang Y."/>
            <person name="Wang X."/>
            <person name="Fang X."/>
            <person name="Hall R.S."/>
            <person name="Hofmann A."/>
            <person name="Sternberg P.W."/>
            <person name="Jex A.R."/>
            <person name="Gasser R.B."/>
        </authorList>
    </citation>
    <scope>NUCLEOTIDE SEQUENCE [LARGE SCALE GENOMIC DNA]</scope>
    <source>
        <strain evidence="4">PN_DK_2014</strain>
    </source>
</reference>
<feature type="non-terminal residue" evidence="4">
    <location>
        <position position="152"/>
    </location>
</feature>
<dbReference type="GO" id="GO:0003676">
    <property type="term" value="F:nucleic acid binding"/>
    <property type="evidence" value="ECO:0007669"/>
    <property type="project" value="InterPro"/>
</dbReference>
<dbReference type="STRING" id="6265.A0A0B2VLE4"/>
<dbReference type="OrthoDB" id="5911258at2759"/>
<feature type="compositionally biased region" description="Basic residues" evidence="2">
    <location>
        <begin position="47"/>
        <end position="60"/>
    </location>
</feature>
<evidence type="ECO:0000313" key="5">
    <source>
        <dbReference type="Proteomes" id="UP000031036"/>
    </source>
</evidence>
<dbReference type="OMA" id="KWIARHE"/>
<organism evidence="4 5">
    <name type="scientific">Toxocara canis</name>
    <name type="common">Canine roundworm</name>
    <dbReference type="NCBI Taxonomy" id="6265"/>
    <lineage>
        <taxon>Eukaryota</taxon>
        <taxon>Metazoa</taxon>
        <taxon>Ecdysozoa</taxon>
        <taxon>Nematoda</taxon>
        <taxon>Chromadorea</taxon>
        <taxon>Rhabditida</taxon>
        <taxon>Spirurina</taxon>
        <taxon>Ascaridomorpha</taxon>
        <taxon>Ascaridoidea</taxon>
        <taxon>Toxocaridae</taxon>
        <taxon>Toxocara</taxon>
    </lineage>
</organism>
<dbReference type="Gene3D" id="4.10.60.10">
    <property type="entry name" value="Zinc finger, CCHC-type"/>
    <property type="match status" value="1"/>
</dbReference>
<dbReference type="SUPFAM" id="SSF57756">
    <property type="entry name" value="Retrovirus zinc finger-like domains"/>
    <property type="match status" value="1"/>
</dbReference>
<dbReference type="SMART" id="SM00343">
    <property type="entry name" value="ZnF_C2HC"/>
    <property type="match status" value="2"/>
</dbReference>
<dbReference type="InterPro" id="IPR001878">
    <property type="entry name" value="Znf_CCHC"/>
</dbReference>
<dbReference type="EMBL" id="JPKZ01001394">
    <property type="protein sequence ID" value="KHN82204.1"/>
    <property type="molecule type" value="Genomic_DNA"/>
</dbReference>
<evidence type="ECO:0000256" key="1">
    <source>
        <dbReference type="PROSITE-ProRule" id="PRU00047"/>
    </source>
</evidence>
<dbReference type="GO" id="GO:0019899">
    <property type="term" value="F:enzyme binding"/>
    <property type="evidence" value="ECO:0007669"/>
    <property type="project" value="UniProtKB-ARBA"/>
</dbReference>
<dbReference type="InterPro" id="IPR021109">
    <property type="entry name" value="Peptidase_aspartic_dom_sf"/>
</dbReference>
<accession>A0A0B2VLE4</accession>
<name>A0A0B2VLE4_TOXCA</name>
<keyword evidence="1" id="KW-0479">Metal-binding</keyword>
<evidence type="ECO:0000259" key="3">
    <source>
        <dbReference type="PROSITE" id="PS50158"/>
    </source>
</evidence>
<keyword evidence="5" id="KW-1185">Reference proteome</keyword>
<feature type="domain" description="CCHC-type" evidence="3">
    <location>
        <begin position="87"/>
        <end position="103"/>
    </location>
</feature>
<comment type="caution">
    <text evidence="4">The sequence shown here is derived from an EMBL/GenBank/DDBJ whole genome shotgun (WGS) entry which is preliminary data.</text>
</comment>
<evidence type="ECO:0000313" key="4">
    <source>
        <dbReference type="EMBL" id="KHN82204.1"/>
    </source>
</evidence>
<gene>
    <name evidence="4" type="ORF">Tcan_00895</name>
</gene>
<keyword evidence="1" id="KW-0863">Zinc-finger</keyword>
<proteinExistence type="predicted"/>
<keyword evidence="1" id="KW-0862">Zinc</keyword>
<protein>
    <recommendedName>
        <fullName evidence="3">CCHC-type domain-containing protein</fullName>
    </recommendedName>
</protein>